<protein>
    <submittedName>
        <fullName evidence="2">Pentatricopeptide repeat protein</fullName>
    </submittedName>
</protein>
<dbReference type="EMBL" id="EU495596">
    <property type="protein sequence ID" value="ACE80845.1"/>
    <property type="molecule type" value="mRNA"/>
</dbReference>
<dbReference type="InterPro" id="IPR032867">
    <property type="entry name" value="DYW_dom"/>
</dbReference>
<reference evidence="2" key="1">
    <citation type="journal article" date="2008" name="Mol. Biol. Evol.">
        <title>Organellar RNA editing and plant-specific extensions of pentatricopeptide repeat proteins in jungermanniid but not in marchantiid liverworts.</title>
        <authorList>
            <person name="Rudinger M."/>
            <person name="Polsakiewicz M."/>
            <person name="Knoop V."/>
        </authorList>
    </citation>
    <scope>NUCLEOTIDE SEQUENCE</scope>
</reference>
<dbReference type="AlphaFoldDB" id="B3U1Z0"/>
<evidence type="ECO:0000259" key="1">
    <source>
        <dbReference type="Pfam" id="PF14432"/>
    </source>
</evidence>
<sequence>AAAHNWDSSAILQRKRMEMGAKKQPGCTWTEVNNEVHSFIGDDQDHPQIVEIRAELRRLLLQMKEAGYVPDTSFVLHNVDEEEKVLRLCHHSGKLAIAFGLLSTPPGTPISIFKNLRVCGDRHTATKFIAKIAGREITVRDANRFHHFADGV</sequence>
<gene>
    <name evidence="2" type="primary">PPR</name>
</gene>
<feature type="domain" description="DYW" evidence="1">
    <location>
        <begin position="67"/>
        <end position="151"/>
    </location>
</feature>
<dbReference type="Pfam" id="PF14432">
    <property type="entry name" value="DYW_deaminase"/>
    <property type="match status" value="1"/>
</dbReference>
<name>B3U1Z0_9MARC</name>
<organism evidence="2">
    <name type="scientific">Fossombronia pusilla</name>
    <dbReference type="NCBI Taxonomy" id="34161"/>
    <lineage>
        <taxon>Eukaryota</taxon>
        <taxon>Viridiplantae</taxon>
        <taxon>Streptophyta</taxon>
        <taxon>Embryophyta</taxon>
        <taxon>Marchantiophyta</taxon>
        <taxon>Jungermanniopsida</taxon>
        <taxon>Pelliidae</taxon>
        <taxon>Fossombroniales</taxon>
        <taxon>Fossombroniineae</taxon>
        <taxon>Fossombroniaceae</taxon>
        <taxon>Fossombronia</taxon>
    </lineage>
</organism>
<dbReference type="GO" id="GO:0008270">
    <property type="term" value="F:zinc ion binding"/>
    <property type="evidence" value="ECO:0007669"/>
    <property type="project" value="InterPro"/>
</dbReference>
<feature type="non-terminal residue" evidence="2">
    <location>
        <position position="152"/>
    </location>
</feature>
<evidence type="ECO:0000313" key="2">
    <source>
        <dbReference type="EMBL" id="ACE80845.1"/>
    </source>
</evidence>
<accession>B3U1Z0</accession>
<feature type="non-terminal residue" evidence="2">
    <location>
        <position position="1"/>
    </location>
</feature>
<proteinExistence type="evidence at transcript level"/>